<dbReference type="PROSITE" id="PS51375">
    <property type="entry name" value="PPR"/>
    <property type="match status" value="5"/>
</dbReference>
<evidence type="ECO:0000313" key="3">
    <source>
        <dbReference type="EMBL" id="KAK5830937.1"/>
    </source>
</evidence>
<evidence type="ECO:0000256" key="2">
    <source>
        <dbReference type="PROSITE-ProRule" id="PRU00708"/>
    </source>
</evidence>
<keyword evidence="4" id="KW-1185">Reference proteome</keyword>
<dbReference type="Pfam" id="PF01535">
    <property type="entry name" value="PPR"/>
    <property type="match status" value="6"/>
</dbReference>
<accession>A0ABR0PVC2</accession>
<evidence type="ECO:0000256" key="1">
    <source>
        <dbReference type="ARBA" id="ARBA00022737"/>
    </source>
</evidence>
<dbReference type="InterPro" id="IPR002885">
    <property type="entry name" value="PPR_rpt"/>
</dbReference>
<dbReference type="Proteomes" id="UP001358586">
    <property type="component" value="Chromosome 5"/>
</dbReference>
<dbReference type="Pfam" id="PF13041">
    <property type="entry name" value="PPR_2"/>
    <property type="match status" value="2"/>
</dbReference>
<gene>
    <name evidence="3" type="ORF">PVK06_014732</name>
</gene>
<keyword evidence="1" id="KW-0677">Repeat</keyword>
<proteinExistence type="predicted"/>
<dbReference type="InterPro" id="IPR046960">
    <property type="entry name" value="PPR_At4g14850-like_plant"/>
</dbReference>
<sequence>MAKIAQKPPHWILEETFISLIQSCKTLKHLLQIQTQIFTRGFDQNQYITPRFTTACVQLKQMGIAQKLFDRNPDPNTALWNSMIKGYAENGFYKKVILSFSQMKHMSFSAPNCYTFPIVLKSCLKCNALREGAEVHCIVIKSGFKGNPFVETSLMEMYSGCRLIGAAYRVFNEMVDRNIVAWTSMINGFIFCHDLVKARCLFDLAPQRDIVLWNTMVSGYIGVGDMVEARKLFDQMPKKDVMSWNTILQGYAINGDVEACERLFEEIPEKNAFSWNGLIGGYARNGFFLEVLDAFKMMLIDGNVLPNDVTLVTVLTACARLGALDLGKWVHVYAENNGYKGNVYVGNALIDLYAKCGMIKDAVDVFKSMSKKDLISWNTIIGGLAMHGRGADALDLFCQMKNSGVIPDGITFIGVLCACTHMGLVEDGLSYFQSMVEDYSIEPQIEQYGCMVDLLARAGLLLQALDFVKKMPMEADAVIWAALLGASRVYRNVEVAELALEQLDKLEPKNPANFVTLANIYGDLGRWKDVARLKVAMRDTGYKKAPGCSSIEVNDCVVEFYSLDERHPETKEIYGALRGLTKLCTRDLSGFVDKIHEVVPMDQQPEFLHKLSELYLKGSWFKGLDELDSSNPKLINVSRMMQIAWGCGRIQEVMEMGVQVASQAMEQDEGA</sequence>
<feature type="repeat" description="PPR" evidence="2">
    <location>
        <begin position="342"/>
        <end position="372"/>
    </location>
</feature>
<feature type="repeat" description="PPR" evidence="2">
    <location>
        <begin position="209"/>
        <end position="243"/>
    </location>
</feature>
<evidence type="ECO:0000313" key="4">
    <source>
        <dbReference type="Proteomes" id="UP001358586"/>
    </source>
</evidence>
<dbReference type="Gene3D" id="1.25.40.10">
    <property type="entry name" value="Tetratricopeptide repeat domain"/>
    <property type="match status" value="4"/>
</dbReference>
<dbReference type="EMBL" id="JARKNE010000005">
    <property type="protein sequence ID" value="KAK5830937.1"/>
    <property type="molecule type" value="Genomic_DNA"/>
</dbReference>
<feature type="repeat" description="PPR" evidence="2">
    <location>
        <begin position="76"/>
        <end position="110"/>
    </location>
</feature>
<organism evidence="3 4">
    <name type="scientific">Gossypium arboreum</name>
    <name type="common">Tree cotton</name>
    <name type="synonym">Gossypium nanking</name>
    <dbReference type="NCBI Taxonomy" id="29729"/>
    <lineage>
        <taxon>Eukaryota</taxon>
        <taxon>Viridiplantae</taxon>
        <taxon>Streptophyta</taxon>
        <taxon>Embryophyta</taxon>
        <taxon>Tracheophyta</taxon>
        <taxon>Spermatophyta</taxon>
        <taxon>Magnoliopsida</taxon>
        <taxon>eudicotyledons</taxon>
        <taxon>Gunneridae</taxon>
        <taxon>Pentapetalae</taxon>
        <taxon>rosids</taxon>
        <taxon>malvids</taxon>
        <taxon>Malvales</taxon>
        <taxon>Malvaceae</taxon>
        <taxon>Malvoideae</taxon>
        <taxon>Gossypium</taxon>
    </lineage>
</organism>
<dbReference type="PANTHER" id="PTHR47926:SF371">
    <property type="entry name" value="TETRATRICOPEPTIDE REPEAT-LIKE SUPERFAMILY PROTEIN"/>
    <property type="match status" value="1"/>
</dbReference>
<evidence type="ECO:0008006" key="5">
    <source>
        <dbReference type="Google" id="ProtNLM"/>
    </source>
</evidence>
<dbReference type="PANTHER" id="PTHR47926">
    <property type="entry name" value="PENTATRICOPEPTIDE REPEAT-CONTAINING PROTEIN"/>
    <property type="match status" value="1"/>
</dbReference>
<dbReference type="InterPro" id="IPR011990">
    <property type="entry name" value="TPR-like_helical_dom_sf"/>
</dbReference>
<dbReference type="NCBIfam" id="TIGR00756">
    <property type="entry name" value="PPR"/>
    <property type="match status" value="5"/>
</dbReference>
<feature type="repeat" description="PPR" evidence="2">
    <location>
        <begin position="373"/>
        <end position="407"/>
    </location>
</feature>
<dbReference type="InterPro" id="IPR046848">
    <property type="entry name" value="E_motif"/>
</dbReference>
<name>A0ABR0PVC2_GOSAR</name>
<feature type="repeat" description="PPR" evidence="2">
    <location>
        <begin position="271"/>
        <end position="305"/>
    </location>
</feature>
<dbReference type="Pfam" id="PF20431">
    <property type="entry name" value="E_motif"/>
    <property type="match status" value="1"/>
</dbReference>
<reference evidence="3 4" key="1">
    <citation type="submission" date="2023-03" db="EMBL/GenBank/DDBJ databases">
        <title>WGS of Gossypium arboreum.</title>
        <authorList>
            <person name="Yu D."/>
        </authorList>
    </citation>
    <scope>NUCLEOTIDE SEQUENCE [LARGE SCALE GENOMIC DNA]</scope>
    <source>
        <tissue evidence="3">Leaf</tissue>
    </source>
</reference>
<protein>
    <recommendedName>
        <fullName evidence="5">Pentatricopeptide repeat-containing protein At3g29230-like</fullName>
    </recommendedName>
</protein>
<comment type="caution">
    <text evidence="3">The sequence shown here is derived from an EMBL/GenBank/DDBJ whole genome shotgun (WGS) entry which is preliminary data.</text>
</comment>